<dbReference type="InterPro" id="IPR034151">
    <property type="entry name" value="TOPRIM_DnaG_bac"/>
</dbReference>
<evidence type="ECO:0000259" key="15">
    <source>
        <dbReference type="PROSITE" id="PS50880"/>
    </source>
</evidence>
<keyword evidence="5 13" id="KW-0548">Nucleotidyltransferase</keyword>
<dbReference type="HAMAP" id="MF_00974">
    <property type="entry name" value="DNA_primase_DnaG"/>
    <property type="match status" value="1"/>
</dbReference>
<dbReference type="GO" id="GO:0005737">
    <property type="term" value="C:cytoplasm"/>
    <property type="evidence" value="ECO:0007669"/>
    <property type="project" value="TreeGrafter"/>
</dbReference>
<reference evidence="16" key="2">
    <citation type="submission" date="2021-01" db="EMBL/GenBank/DDBJ databases">
        <authorList>
            <person name="Mieszkin S."/>
            <person name="Pouder E."/>
            <person name="Alain K."/>
        </authorList>
    </citation>
    <scope>NUCLEOTIDE SEQUENCE</scope>
    <source>
        <strain evidence="16">HW T2.11</strain>
    </source>
</reference>
<evidence type="ECO:0000256" key="9">
    <source>
        <dbReference type="ARBA" id="ARBA00022833"/>
    </source>
</evidence>
<dbReference type="InterPro" id="IPR006171">
    <property type="entry name" value="TOPRIM_dom"/>
</dbReference>
<evidence type="ECO:0000256" key="12">
    <source>
        <dbReference type="ARBA" id="ARBA00023163"/>
    </source>
</evidence>
<comment type="similarity">
    <text evidence="13">Belongs to the DnaG primase family.</text>
</comment>
<name>A0A963YQA6_9PROT</name>
<keyword evidence="11 13" id="KW-0238">DNA-binding</keyword>
<dbReference type="SUPFAM" id="SSF57783">
    <property type="entry name" value="Zinc beta-ribbon"/>
    <property type="match status" value="1"/>
</dbReference>
<gene>
    <name evidence="13" type="primary">dnaG</name>
    <name evidence="16" type="ORF">ASILVAE211_06400</name>
</gene>
<comment type="catalytic activity">
    <reaction evidence="13">
        <text>ssDNA + n NTP = ssDNA/pppN(pN)n-1 hybrid + (n-1) diphosphate.</text>
        <dbReference type="EC" id="2.7.7.101"/>
    </reaction>
</comment>
<dbReference type="GO" id="GO:0008270">
    <property type="term" value="F:zinc ion binding"/>
    <property type="evidence" value="ECO:0007669"/>
    <property type="project" value="UniProtKB-KW"/>
</dbReference>
<dbReference type="AlphaFoldDB" id="A0A963YQA6"/>
<comment type="subunit">
    <text evidence="13">Monomer. Interacts with DnaB.</text>
</comment>
<evidence type="ECO:0000256" key="14">
    <source>
        <dbReference type="SAM" id="MobiDB-lite"/>
    </source>
</evidence>
<dbReference type="SMART" id="SM00493">
    <property type="entry name" value="TOPRIM"/>
    <property type="match status" value="1"/>
</dbReference>
<dbReference type="InterPro" id="IPR006295">
    <property type="entry name" value="DNA_primase_DnaG"/>
</dbReference>
<evidence type="ECO:0000256" key="8">
    <source>
        <dbReference type="ARBA" id="ARBA00022771"/>
    </source>
</evidence>
<evidence type="ECO:0000256" key="6">
    <source>
        <dbReference type="ARBA" id="ARBA00022705"/>
    </source>
</evidence>
<keyword evidence="7" id="KW-0479">Metal-binding</keyword>
<dbReference type="Gene3D" id="3.40.1360.10">
    <property type="match status" value="1"/>
</dbReference>
<evidence type="ECO:0000256" key="7">
    <source>
        <dbReference type="ARBA" id="ARBA00022723"/>
    </source>
</evidence>
<feature type="domain" description="Toprim" evidence="15">
    <location>
        <begin position="259"/>
        <end position="344"/>
    </location>
</feature>
<evidence type="ECO:0000256" key="13">
    <source>
        <dbReference type="HAMAP-Rule" id="MF_00974"/>
    </source>
</evidence>
<dbReference type="Pfam" id="PF01807">
    <property type="entry name" value="Zn_ribbon_DnaG"/>
    <property type="match status" value="1"/>
</dbReference>
<protein>
    <recommendedName>
        <fullName evidence="13">DNA primase</fullName>
        <ecNumber evidence="13">2.7.7.101</ecNumber>
    </recommendedName>
</protein>
<dbReference type="Gene3D" id="3.90.580.10">
    <property type="entry name" value="Zinc finger, CHC2-type domain"/>
    <property type="match status" value="1"/>
</dbReference>
<comment type="caution">
    <text evidence="13">Lacks conserved residue(s) required for the propagation of feature annotation.</text>
</comment>
<dbReference type="Pfam" id="PF08275">
    <property type="entry name" value="DNAG_N"/>
    <property type="match status" value="1"/>
</dbReference>
<dbReference type="CDD" id="cd03364">
    <property type="entry name" value="TOPRIM_DnaG_primases"/>
    <property type="match status" value="1"/>
</dbReference>
<dbReference type="PANTHER" id="PTHR30313:SF2">
    <property type="entry name" value="DNA PRIMASE"/>
    <property type="match status" value="1"/>
</dbReference>
<evidence type="ECO:0000256" key="4">
    <source>
        <dbReference type="ARBA" id="ARBA00022679"/>
    </source>
</evidence>
<sequence length="619" mass="68529">MALPPSFLDELRARTPLAPLIGRRVKLTRSSRDWKGCCPFHNEKSPSFYVYNDHYHCFGCGVHGDAISFVMQTQNAGFMEAIEQLASEAGMEVPKASPEAAAAEKQRADLNDILAAAGRFFEDQLAGPNGREARDYLDRRGLSAETVRRFGLGFSGPGRGALASDFARAGIEMNRLVEAGLMKQTEDGRMVDFFFNRVMFPIRDARGRPISFGGRIMGDGQPKYLNGPETAVFSKRRTLYGLDLARADLANTRRQGERQSLLVVEGYMDVIALSQAGFPAVAPLGTAITPEQVEAIWQYHDRPVFCFDGDAAGRRAGRKAIDLALPLLTPEHGIGIAILPQGEDPDSIVTKRGRQGMADALGQDDLTVAIYDLLKDEIQPKSPDDWARFQTELDAAANAITQKAISSTYWGVLRDRWKNEWYAVRQGNRPAPQARANRPFTPGGRRGDWKNAPPPVPIPPRPLIQTDVQSAERARVLLAILLTHPQLLPDLEEPLGMLDLPPHLTRLRDALAAWLDGHPELDREALNAHLRRLGYDGDVSVVLEARHLPASAMPNASLTEAASSWWQIYGFMRQAQLEEEVAAKQRQFSQTQDAETARQLVALTEALQRLRSGDMDNIQ</sequence>
<comment type="caution">
    <text evidence="16">The sequence shown here is derived from an EMBL/GenBank/DDBJ whole genome shotgun (WGS) entry which is preliminary data.</text>
</comment>
<evidence type="ECO:0000256" key="5">
    <source>
        <dbReference type="ARBA" id="ARBA00022695"/>
    </source>
</evidence>
<evidence type="ECO:0000256" key="3">
    <source>
        <dbReference type="ARBA" id="ARBA00022515"/>
    </source>
</evidence>
<keyword evidence="17" id="KW-1185">Reference proteome</keyword>
<keyword evidence="8" id="KW-0863">Zinc-finger</keyword>
<dbReference type="GO" id="GO:0000428">
    <property type="term" value="C:DNA-directed RNA polymerase complex"/>
    <property type="evidence" value="ECO:0007669"/>
    <property type="project" value="UniProtKB-KW"/>
</dbReference>
<dbReference type="SMART" id="SM00400">
    <property type="entry name" value="ZnF_CHCC"/>
    <property type="match status" value="1"/>
</dbReference>
<dbReference type="RefSeq" id="WP_227320470.1">
    <property type="nucleotide sequence ID" value="NZ_JAESVB010000002.1"/>
</dbReference>
<evidence type="ECO:0000256" key="2">
    <source>
        <dbReference type="ARBA" id="ARBA00022478"/>
    </source>
</evidence>
<dbReference type="GO" id="GO:0006269">
    <property type="term" value="P:DNA replication, synthesis of primer"/>
    <property type="evidence" value="ECO:0007669"/>
    <property type="project" value="UniProtKB-UniRule"/>
</dbReference>
<dbReference type="GO" id="GO:1990077">
    <property type="term" value="C:primosome complex"/>
    <property type="evidence" value="ECO:0007669"/>
    <property type="project" value="UniProtKB-KW"/>
</dbReference>
<dbReference type="GO" id="GO:0003677">
    <property type="term" value="F:DNA binding"/>
    <property type="evidence" value="ECO:0007669"/>
    <property type="project" value="UniProtKB-KW"/>
</dbReference>
<dbReference type="InterPro" id="IPR037068">
    <property type="entry name" value="DNA_primase_core_N_sf"/>
</dbReference>
<dbReference type="InterPro" id="IPR002694">
    <property type="entry name" value="Znf_CHC2"/>
</dbReference>
<dbReference type="SUPFAM" id="SSF56731">
    <property type="entry name" value="DNA primase core"/>
    <property type="match status" value="1"/>
</dbReference>
<keyword evidence="12 13" id="KW-0804">Transcription</keyword>
<accession>A0A963YQA6</accession>
<organism evidence="16 17">
    <name type="scientific">Acidisoma silvae</name>
    <dbReference type="NCBI Taxonomy" id="2802396"/>
    <lineage>
        <taxon>Bacteria</taxon>
        <taxon>Pseudomonadati</taxon>
        <taxon>Pseudomonadota</taxon>
        <taxon>Alphaproteobacteria</taxon>
        <taxon>Acetobacterales</taxon>
        <taxon>Acidocellaceae</taxon>
        <taxon>Acidisoma</taxon>
    </lineage>
</organism>
<keyword evidence="4 13" id="KW-0808">Transferase</keyword>
<dbReference type="EC" id="2.7.7.101" evidence="13"/>
<keyword evidence="6 13" id="KW-0235">DNA replication</keyword>
<dbReference type="Proteomes" id="UP000708298">
    <property type="component" value="Unassembled WGS sequence"/>
</dbReference>
<dbReference type="InterPro" id="IPR036977">
    <property type="entry name" value="DNA_primase_Znf_CHC2"/>
</dbReference>
<dbReference type="PANTHER" id="PTHR30313">
    <property type="entry name" value="DNA PRIMASE"/>
    <property type="match status" value="1"/>
</dbReference>
<proteinExistence type="inferred from homology"/>
<evidence type="ECO:0000256" key="10">
    <source>
        <dbReference type="ARBA" id="ARBA00022842"/>
    </source>
</evidence>
<dbReference type="InterPro" id="IPR013264">
    <property type="entry name" value="DNAG_N"/>
</dbReference>
<dbReference type="InterPro" id="IPR030846">
    <property type="entry name" value="DnaG_bac"/>
</dbReference>
<keyword evidence="3 13" id="KW-0639">Primosome</keyword>
<comment type="cofactor">
    <cofactor evidence="1">
        <name>Zn(2+)</name>
        <dbReference type="ChEBI" id="CHEBI:29105"/>
    </cofactor>
</comment>
<dbReference type="GO" id="GO:0003899">
    <property type="term" value="F:DNA-directed RNA polymerase activity"/>
    <property type="evidence" value="ECO:0007669"/>
    <property type="project" value="UniProtKB-UniRule"/>
</dbReference>
<dbReference type="Gene3D" id="3.90.980.10">
    <property type="entry name" value="DNA primase, catalytic core, N-terminal domain"/>
    <property type="match status" value="1"/>
</dbReference>
<feature type="compositionally biased region" description="Pro residues" evidence="14">
    <location>
        <begin position="452"/>
        <end position="462"/>
    </location>
</feature>
<reference evidence="16" key="1">
    <citation type="journal article" date="2021" name="Microorganisms">
        <title>Acidisoma silvae sp. nov. and Acidisomacellulosilytica sp. nov., Two Acidophilic Bacteria Isolated from Decaying Wood, Hydrolyzing Cellulose and Producing Poly-3-hydroxybutyrate.</title>
        <authorList>
            <person name="Mieszkin S."/>
            <person name="Pouder E."/>
            <person name="Uroz S."/>
            <person name="Simon-Colin C."/>
            <person name="Alain K."/>
        </authorList>
    </citation>
    <scope>NUCLEOTIDE SEQUENCE</scope>
    <source>
        <strain evidence="16">HW T2.11</strain>
    </source>
</reference>
<dbReference type="Pfam" id="PF13155">
    <property type="entry name" value="Toprim_2"/>
    <property type="match status" value="1"/>
</dbReference>
<dbReference type="InterPro" id="IPR050219">
    <property type="entry name" value="DnaG_primase"/>
</dbReference>
<dbReference type="PROSITE" id="PS50880">
    <property type="entry name" value="TOPRIM"/>
    <property type="match status" value="1"/>
</dbReference>
<evidence type="ECO:0000256" key="11">
    <source>
        <dbReference type="ARBA" id="ARBA00023125"/>
    </source>
</evidence>
<dbReference type="NCBIfam" id="TIGR01391">
    <property type="entry name" value="dnaG"/>
    <property type="match status" value="1"/>
</dbReference>
<keyword evidence="9" id="KW-0862">Zinc</keyword>
<dbReference type="FunFam" id="3.90.580.10:FF:000001">
    <property type="entry name" value="DNA primase"/>
    <property type="match status" value="1"/>
</dbReference>
<feature type="region of interest" description="Disordered" evidence="14">
    <location>
        <begin position="428"/>
        <end position="462"/>
    </location>
</feature>
<dbReference type="EMBL" id="JAESVB010000002">
    <property type="protein sequence ID" value="MCB8874806.1"/>
    <property type="molecule type" value="Genomic_DNA"/>
</dbReference>
<keyword evidence="2 13" id="KW-0240">DNA-directed RNA polymerase</keyword>
<keyword evidence="10" id="KW-0460">Magnesium</keyword>
<evidence type="ECO:0000313" key="17">
    <source>
        <dbReference type="Proteomes" id="UP000708298"/>
    </source>
</evidence>
<comment type="function">
    <text evidence="13">RNA polymerase that catalyzes the synthesis of short RNA molecules used as primers for DNA polymerase during DNA replication.</text>
</comment>
<evidence type="ECO:0000256" key="1">
    <source>
        <dbReference type="ARBA" id="ARBA00001947"/>
    </source>
</evidence>
<evidence type="ECO:0000313" key="16">
    <source>
        <dbReference type="EMBL" id="MCB8874806.1"/>
    </source>
</evidence>